<reference evidence="3" key="1">
    <citation type="journal article" date="2018" name="Nat. Microbiol.">
        <title>Leveraging single-cell genomics to expand the fungal tree of life.</title>
        <authorList>
            <person name="Ahrendt S.R."/>
            <person name="Quandt C.A."/>
            <person name="Ciobanu D."/>
            <person name="Clum A."/>
            <person name="Salamov A."/>
            <person name="Andreopoulos B."/>
            <person name="Cheng J.F."/>
            <person name="Woyke T."/>
            <person name="Pelin A."/>
            <person name="Henrissat B."/>
            <person name="Reynolds N.K."/>
            <person name="Benny G.L."/>
            <person name="Smith M.E."/>
            <person name="James T.Y."/>
            <person name="Grigoriev I.V."/>
        </authorList>
    </citation>
    <scope>NUCLEOTIDE SEQUENCE [LARGE SCALE GENOMIC DNA]</scope>
    <source>
        <strain evidence="3">RSA 468</strain>
    </source>
</reference>
<sequence length="80" mass="8332">MKLIAAILSAAAFVASVSATQSHAVPPCATGTMRCGGTYDKGFYVCNFGTAVNFQCGPGTRCYQNGDYITSELKLIAGSR</sequence>
<accession>A0A4P9ZZH8</accession>
<organism evidence="2 3">
    <name type="scientific">Dimargaris cristalligena</name>
    <dbReference type="NCBI Taxonomy" id="215637"/>
    <lineage>
        <taxon>Eukaryota</taxon>
        <taxon>Fungi</taxon>
        <taxon>Fungi incertae sedis</taxon>
        <taxon>Zoopagomycota</taxon>
        <taxon>Kickxellomycotina</taxon>
        <taxon>Dimargaritomycetes</taxon>
        <taxon>Dimargaritales</taxon>
        <taxon>Dimargaritaceae</taxon>
        <taxon>Dimargaris</taxon>
    </lineage>
</organism>
<protein>
    <recommendedName>
        <fullName evidence="4">CBM1 domain-containing protein</fullName>
    </recommendedName>
</protein>
<evidence type="ECO:0000256" key="1">
    <source>
        <dbReference type="SAM" id="SignalP"/>
    </source>
</evidence>
<gene>
    <name evidence="2" type="ORF">BJ085DRAFT_38133</name>
</gene>
<keyword evidence="1" id="KW-0732">Signal</keyword>
<evidence type="ECO:0008006" key="4">
    <source>
        <dbReference type="Google" id="ProtNLM"/>
    </source>
</evidence>
<name>A0A4P9ZZH8_9FUNG</name>
<evidence type="ECO:0000313" key="2">
    <source>
        <dbReference type="EMBL" id="RKP38838.1"/>
    </source>
</evidence>
<evidence type="ECO:0000313" key="3">
    <source>
        <dbReference type="Proteomes" id="UP000268162"/>
    </source>
</evidence>
<keyword evidence="3" id="KW-1185">Reference proteome</keyword>
<feature type="signal peptide" evidence="1">
    <location>
        <begin position="1"/>
        <end position="19"/>
    </location>
</feature>
<dbReference type="Proteomes" id="UP000268162">
    <property type="component" value="Unassembled WGS sequence"/>
</dbReference>
<feature type="chain" id="PRO_5020192207" description="CBM1 domain-containing protein" evidence="1">
    <location>
        <begin position="20"/>
        <end position="80"/>
    </location>
</feature>
<dbReference type="AlphaFoldDB" id="A0A4P9ZZH8"/>
<proteinExistence type="predicted"/>
<dbReference type="EMBL" id="ML002325">
    <property type="protein sequence ID" value="RKP38838.1"/>
    <property type="molecule type" value="Genomic_DNA"/>
</dbReference>